<proteinExistence type="predicted"/>
<sequence>PAEPVDTQAETSVVRIEDEMSIPVPPIQTVVIPPTDLFELSDLPNLCPNYENCLDLVAEGTYIAFIKRKEITRLDPKYMIQMAEARGLFGRPDNTPKTKGTGQTARAKAALAALQARSEMMADKNKSKVKVEMDRIAAPTRASLLRDIRPPSTRDCPRYTHHLAHDGTPTYLLRSYGSRRTFLTVKEEEDLICRLYTCPRVNIFPPTLYEDLPPLKFWNSPASVVESYLQRKVFQRRLQLAYEFNQNKEPTTGDQTTRAETLTQAMMQLSEDRNYYERVSNKQKHSQEHMLEAKVVRDTHNYQNRALWDGIFPGESFSLTEDSTKENPTEQQNTLTYDIKQRYFDYTKFYKMKNLQYDQNKTAVALTIGDPNPTNKITDQVKSSGLKRVVSFSHPHNIITNTMKSSDKSSLIASISDQPLRTAFEQRLPKLKQTSLDSFVRSINEISDIVYSESEETLEEPKTYRNRESMVSKLRDSFELTRQRLSKSSKSSSVKKFKTVSPDSEVVETDTSRLLSRLNKYKTYDSDLSSVKFEDNLCTNFTSNNSDGPCSTLLSHRDSLVLALTRLDRTSRDKSMSCDVCDHRDKSVHFLCSFHALLFGPSTSHRVIPNAKRFTRHKDSLEVIRKRTSFREHKPSVACQVPESELSDIFSHSDKGDHNLHVETINKDVKVSPSKFNEYLMRSVQIN</sequence>
<evidence type="ECO:0000313" key="1">
    <source>
        <dbReference type="EMBL" id="JAT38506.1"/>
    </source>
</evidence>
<feature type="non-terminal residue" evidence="1">
    <location>
        <position position="1"/>
    </location>
</feature>
<protein>
    <submittedName>
        <fullName evidence="1">Uncharacterized protein</fullName>
    </submittedName>
</protein>
<organism evidence="1">
    <name type="scientific">Graphocephala atropunctata</name>
    <dbReference type="NCBI Taxonomy" id="36148"/>
    <lineage>
        <taxon>Eukaryota</taxon>
        <taxon>Metazoa</taxon>
        <taxon>Ecdysozoa</taxon>
        <taxon>Arthropoda</taxon>
        <taxon>Hexapoda</taxon>
        <taxon>Insecta</taxon>
        <taxon>Pterygota</taxon>
        <taxon>Neoptera</taxon>
        <taxon>Paraneoptera</taxon>
        <taxon>Hemiptera</taxon>
        <taxon>Auchenorrhyncha</taxon>
        <taxon>Membracoidea</taxon>
        <taxon>Cicadellidae</taxon>
        <taxon>Cicadellinae</taxon>
        <taxon>Cicadellini</taxon>
        <taxon>Graphocephala</taxon>
    </lineage>
</organism>
<dbReference type="EMBL" id="GEBQ01001471">
    <property type="protein sequence ID" value="JAT38506.1"/>
    <property type="molecule type" value="Transcribed_RNA"/>
</dbReference>
<accession>A0A1B6MRG5</accession>
<dbReference type="AlphaFoldDB" id="A0A1B6MRG5"/>
<gene>
    <name evidence="1" type="ORF">g.5178</name>
</gene>
<name>A0A1B6MRG5_9HEMI</name>
<reference evidence="1" key="1">
    <citation type="submission" date="2015-11" db="EMBL/GenBank/DDBJ databases">
        <title>De novo transcriptome assembly of four potential Pierce s Disease insect vectors from Arizona vineyards.</title>
        <authorList>
            <person name="Tassone E.E."/>
        </authorList>
    </citation>
    <scope>NUCLEOTIDE SEQUENCE</scope>
</reference>
<feature type="non-terminal residue" evidence="1">
    <location>
        <position position="687"/>
    </location>
</feature>